<dbReference type="Gene3D" id="2.40.160.60">
    <property type="entry name" value="Outer membrane protein transport protein (OMPP1/FadL/TodX)"/>
    <property type="match status" value="1"/>
</dbReference>
<feature type="coiled-coil region" evidence="1">
    <location>
        <begin position="562"/>
        <end position="589"/>
    </location>
</feature>
<name>A0A833L0W8_UNCSA</name>
<proteinExistence type="predicted"/>
<comment type="caution">
    <text evidence="2">The sequence shown here is derived from an EMBL/GenBank/DDBJ whole genome shotgun (WGS) entry which is preliminary data.</text>
</comment>
<organism evidence="2 3">
    <name type="scientific">Candidatus Saganbacteria bacterium</name>
    <dbReference type="NCBI Taxonomy" id="2575572"/>
    <lineage>
        <taxon>Bacteria</taxon>
        <taxon>Bacillati</taxon>
        <taxon>Saganbacteria</taxon>
    </lineage>
</organism>
<evidence type="ECO:0000313" key="3">
    <source>
        <dbReference type="Proteomes" id="UP000488506"/>
    </source>
</evidence>
<dbReference type="Proteomes" id="UP000488506">
    <property type="component" value="Unassembled WGS sequence"/>
</dbReference>
<dbReference type="Gene3D" id="2.60.40.10">
    <property type="entry name" value="Immunoglobulins"/>
    <property type="match status" value="1"/>
</dbReference>
<dbReference type="EMBL" id="WPAF01000012">
    <property type="protein sequence ID" value="KAF0134107.1"/>
    <property type="molecule type" value="Genomic_DNA"/>
</dbReference>
<keyword evidence="1" id="KW-0175">Coiled coil</keyword>
<dbReference type="SUPFAM" id="SSF56935">
    <property type="entry name" value="Porins"/>
    <property type="match status" value="1"/>
</dbReference>
<accession>A0A833L0W8</accession>
<evidence type="ECO:0000313" key="2">
    <source>
        <dbReference type="EMBL" id="KAF0134107.1"/>
    </source>
</evidence>
<evidence type="ECO:0000256" key="1">
    <source>
        <dbReference type="SAM" id="Coils"/>
    </source>
</evidence>
<protein>
    <recommendedName>
        <fullName evidence="4">PorV/PorQ family protein</fullName>
    </recommendedName>
</protein>
<sequence length="666" mass="74048">MNMDKLLFTIISLLFVLSFQANALLDNYNITPLMLETGARYFGMGATGLAAIDDINAIHNNPGATPWSKGIAISVKNGKNVSASEAYPTGYGTTLGFEILTNNYPNIPNSQNKTVELSSNALILSIGAIIDNEYINNTGVGLSVKNLIGQTFTVSGQPDQFANGWEIDAGILYRCLPWLDIGAVGCNLLPYKALGGGSLNWTNLPAESIPAYYKVGASGKIFGDIKSPFYTENQELNFAMEIEYRKSLLFHLGAEWIFSNQFALRSGLSQNNLYFGGGMRLKDLQFDLSYGKDPINSENQFVISTTYFPSGWFFIAKPIEEISLTNNFETYQSSIEVSGRIKPEVKLSINSASIEADPVGYFFYNLPLKVGENNINVDTFYLNEKQRQSYLVIRNIPPSSPADVFYPIDSQMTYDEAVEVRGKLAKGIESVAVNGYYTPTDINREFNVSISLKIGKNIIEIEGKYDGTSICKSLVIYRKQPKIVSPPETLEAPEVNIKAPKPLKKFKTIRKASSSFTPEYASIRKAIKQIEAVKKLEKPKITPPIKIITPTKEEIALKIKQEKARQETIAKASREAEALRKKIMEDQIKFEALRDLIKQSTELVIIKPVKMKLPAGYLSVYALEDTRYIALKHLGLGRVAVELYISSAGKWTNIGHLPYLKVKNLI</sequence>
<evidence type="ECO:0008006" key="4">
    <source>
        <dbReference type="Google" id="ProtNLM"/>
    </source>
</evidence>
<gene>
    <name evidence="2" type="ORF">FD145_863</name>
</gene>
<dbReference type="AlphaFoldDB" id="A0A833L0W8"/>
<reference evidence="2 3" key="1">
    <citation type="submission" date="2019-12" db="EMBL/GenBank/DDBJ databases">
        <authorList>
            <person name="Wolfe R."/>
            <person name="Danczak R."/>
            <person name="Wilkins M."/>
        </authorList>
    </citation>
    <scope>NUCLEOTIDE SEQUENCE [LARGE SCALE GENOMIC DNA]</scope>
    <source>
        <strain evidence="2">X2_MaxBin.013</strain>
    </source>
</reference>
<dbReference type="InterPro" id="IPR013783">
    <property type="entry name" value="Ig-like_fold"/>
</dbReference>